<dbReference type="OrthoDB" id="677051at2"/>
<evidence type="ECO:0000313" key="2">
    <source>
        <dbReference type="Proteomes" id="UP000033121"/>
    </source>
</evidence>
<dbReference type="Pfam" id="PF11009">
    <property type="entry name" value="BrxC"/>
    <property type="match status" value="1"/>
</dbReference>
<keyword evidence="2" id="KW-1185">Reference proteome</keyword>
<organism evidence="1 2">
    <name type="scientific">Flavihumibacter petaseus NBRC 106054</name>
    <dbReference type="NCBI Taxonomy" id="1220578"/>
    <lineage>
        <taxon>Bacteria</taxon>
        <taxon>Pseudomonadati</taxon>
        <taxon>Bacteroidota</taxon>
        <taxon>Chitinophagia</taxon>
        <taxon>Chitinophagales</taxon>
        <taxon>Chitinophagaceae</taxon>
        <taxon>Flavihumibacter</taxon>
    </lineage>
</organism>
<dbReference type="Gene3D" id="3.40.30.10">
    <property type="entry name" value="Glutaredoxin"/>
    <property type="match status" value="1"/>
</dbReference>
<comment type="caution">
    <text evidence="1">The sequence shown here is derived from an EMBL/GenBank/DDBJ whole genome shotgun (WGS) entry which is preliminary data.</text>
</comment>
<dbReference type="InterPro" id="IPR022551">
    <property type="entry name" value="BrxC"/>
</dbReference>
<name>A0A0E9N4H8_9BACT</name>
<sequence length="113" mass="12953">MNWIDLTASTQLGEIKARSFQQPQVIFKHSTRCSISSMAKSRLERSTPPEGADFYYLDLIRYREVSNETAETFRVWHESPQVIVLRNGEVLYDESHSGINMDEIAETIGRTAV</sequence>
<evidence type="ECO:0000313" key="1">
    <source>
        <dbReference type="EMBL" id="GAO44270.1"/>
    </source>
</evidence>
<dbReference type="NCBIfam" id="TIGR04019">
    <property type="entry name" value="B_thiol_YtxJ"/>
    <property type="match status" value="1"/>
</dbReference>
<dbReference type="RefSeq" id="WP_046370220.1">
    <property type="nucleotide sequence ID" value="NZ_BBWV01000003.1"/>
</dbReference>
<gene>
    <name evidence="1" type="ORF">FPE01S_03_03080</name>
</gene>
<protein>
    <recommendedName>
        <fullName evidence="3">Bacillithiol system protein YtxJ</fullName>
    </recommendedName>
</protein>
<dbReference type="Proteomes" id="UP000033121">
    <property type="component" value="Unassembled WGS sequence"/>
</dbReference>
<reference evidence="1 2" key="1">
    <citation type="submission" date="2015-04" db="EMBL/GenBank/DDBJ databases">
        <title>Whole genome shotgun sequence of Flavihumibacter petaseus NBRC 106054.</title>
        <authorList>
            <person name="Miyazawa S."/>
            <person name="Hosoyama A."/>
            <person name="Hashimoto M."/>
            <person name="Noguchi M."/>
            <person name="Tsuchikane K."/>
            <person name="Ohji S."/>
            <person name="Yamazoe A."/>
            <person name="Ichikawa N."/>
            <person name="Kimura A."/>
            <person name="Fujita N."/>
        </authorList>
    </citation>
    <scope>NUCLEOTIDE SEQUENCE [LARGE SCALE GENOMIC DNA]</scope>
    <source>
        <strain evidence="1 2">NBRC 106054</strain>
    </source>
</reference>
<dbReference type="STRING" id="1220578.FPE01S_03_03080"/>
<dbReference type="AlphaFoldDB" id="A0A0E9N4H8"/>
<evidence type="ECO:0008006" key="3">
    <source>
        <dbReference type="Google" id="ProtNLM"/>
    </source>
</evidence>
<proteinExistence type="predicted"/>
<accession>A0A0E9N4H8</accession>
<dbReference type="EMBL" id="BBWV01000003">
    <property type="protein sequence ID" value="GAO44270.1"/>
    <property type="molecule type" value="Genomic_DNA"/>
</dbReference>